<dbReference type="EC" id="3.6.1.9" evidence="3"/>
<dbReference type="GO" id="GO:0047429">
    <property type="term" value="F:nucleoside triphosphate diphosphatase activity"/>
    <property type="evidence" value="ECO:0007669"/>
    <property type="project" value="UniProtKB-EC"/>
</dbReference>
<dbReference type="CDD" id="cd11529">
    <property type="entry name" value="NTP-PPase_MazG_Cterm"/>
    <property type="match status" value="1"/>
</dbReference>
<reference evidence="4" key="1">
    <citation type="journal article" date="2019" name="Int. J. Syst. Evol. Microbiol.">
        <title>The Global Catalogue of Microorganisms (GCM) 10K type strain sequencing project: providing services to taxonomists for standard genome sequencing and annotation.</title>
        <authorList>
            <consortium name="The Broad Institute Genomics Platform"/>
            <consortium name="The Broad Institute Genome Sequencing Center for Infectious Disease"/>
            <person name="Wu L."/>
            <person name="Ma J."/>
        </authorList>
    </citation>
    <scope>NUCLEOTIDE SEQUENCE [LARGE SCALE GENOMIC DNA]</scope>
    <source>
        <strain evidence="4">CGMCC 4.1799</strain>
    </source>
</reference>
<organism evidence="3 4">
    <name type="scientific">Marinobacter koreensis</name>
    <dbReference type="NCBI Taxonomy" id="335974"/>
    <lineage>
        <taxon>Bacteria</taxon>
        <taxon>Pseudomonadati</taxon>
        <taxon>Pseudomonadota</taxon>
        <taxon>Gammaproteobacteria</taxon>
        <taxon>Pseudomonadales</taxon>
        <taxon>Marinobacteraceae</taxon>
        <taxon>Marinobacter</taxon>
    </lineage>
</organism>
<feature type="region of interest" description="Disordered" evidence="1">
    <location>
        <begin position="131"/>
        <end position="151"/>
    </location>
</feature>
<dbReference type="NCBIfam" id="TIGR00444">
    <property type="entry name" value="mazG"/>
    <property type="match status" value="1"/>
</dbReference>
<dbReference type="Proteomes" id="UP001596055">
    <property type="component" value="Unassembled WGS sequence"/>
</dbReference>
<feature type="domain" description="NTP pyrophosphohydrolase MazG-like" evidence="2">
    <location>
        <begin position="188"/>
        <end position="249"/>
    </location>
</feature>
<sequence length="289" mass="33302">MSYSIDDLKVLMARLREPESGCPWDTKQTYATIVPHTIEEAYEVADAIDREDYPHLKDELGDLLFQVIFYSQMGREDGHFDFDGVVDHLVRKLIRRHPHVFPEGTLDSRIDPDNRPDEAWIKESWERIKAEERAEKEQGDSGQRAERPASRLDGIARTLPAMARAEKLQRRAALHGFDWPDIAPVFDKLHEEIDELKEAWQAAQEGHGDADDVEDELGDLLFVCVNLARFMKVNPEQALKRTNHKFDARFRAIESVLEQEGRNMDEESLEALDAVWQAVKGVEKADREK</sequence>
<evidence type="ECO:0000313" key="4">
    <source>
        <dbReference type="Proteomes" id="UP001596055"/>
    </source>
</evidence>
<dbReference type="InterPro" id="IPR048015">
    <property type="entry name" value="NTP-PPase_MazG-like_N"/>
</dbReference>
<feature type="domain" description="NTP pyrophosphohydrolase MazG-like" evidence="2">
    <location>
        <begin position="28"/>
        <end position="101"/>
    </location>
</feature>
<dbReference type="InterPro" id="IPR048011">
    <property type="entry name" value="NTP-PPase_MazG-like_C"/>
</dbReference>
<dbReference type="InterPro" id="IPR004518">
    <property type="entry name" value="MazG-like_dom"/>
</dbReference>
<dbReference type="InterPro" id="IPR011551">
    <property type="entry name" value="NTP_PyrPHydrolase_MazG"/>
</dbReference>
<name>A0ABW0RQX7_9GAMM</name>
<dbReference type="NCBIfam" id="NF007113">
    <property type="entry name" value="PRK09562.1"/>
    <property type="match status" value="1"/>
</dbReference>
<proteinExistence type="predicted"/>
<protein>
    <submittedName>
        <fullName evidence="3">Nucleoside triphosphate pyrophosphohydrolase</fullName>
        <ecNumber evidence="3">3.6.1.9</ecNumber>
    </submittedName>
</protein>
<evidence type="ECO:0000256" key="1">
    <source>
        <dbReference type="SAM" id="MobiDB-lite"/>
    </source>
</evidence>
<evidence type="ECO:0000313" key="3">
    <source>
        <dbReference type="EMBL" id="MFC5545920.1"/>
    </source>
</evidence>
<comment type="caution">
    <text evidence="3">The sequence shown here is derived from an EMBL/GenBank/DDBJ whole genome shotgun (WGS) entry which is preliminary data.</text>
</comment>
<dbReference type="RefSeq" id="WP_248160116.1">
    <property type="nucleotide sequence ID" value="NZ_JAKZAJ010000005.1"/>
</dbReference>
<dbReference type="PANTHER" id="PTHR30522:SF0">
    <property type="entry name" value="NUCLEOSIDE TRIPHOSPHATE PYROPHOSPHOHYDROLASE"/>
    <property type="match status" value="1"/>
</dbReference>
<keyword evidence="3" id="KW-0378">Hydrolase</keyword>
<dbReference type="EMBL" id="JBHSNL010000004">
    <property type="protein sequence ID" value="MFC5545920.1"/>
    <property type="molecule type" value="Genomic_DNA"/>
</dbReference>
<gene>
    <name evidence="3" type="primary">mazG</name>
    <name evidence="3" type="ORF">ACFPQA_12710</name>
</gene>
<dbReference type="PANTHER" id="PTHR30522">
    <property type="entry name" value="NUCLEOSIDE TRIPHOSPHATE PYROPHOSPHOHYDROLASE"/>
    <property type="match status" value="1"/>
</dbReference>
<dbReference type="SUPFAM" id="SSF101386">
    <property type="entry name" value="all-alpha NTP pyrophosphatases"/>
    <property type="match status" value="2"/>
</dbReference>
<dbReference type="CDD" id="cd11528">
    <property type="entry name" value="NTP-PPase_MazG_Nterm"/>
    <property type="match status" value="1"/>
</dbReference>
<dbReference type="Pfam" id="PF03819">
    <property type="entry name" value="MazG"/>
    <property type="match status" value="2"/>
</dbReference>
<evidence type="ECO:0000259" key="2">
    <source>
        <dbReference type="Pfam" id="PF03819"/>
    </source>
</evidence>
<dbReference type="Gene3D" id="1.10.287.1080">
    <property type="entry name" value="MazG-like"/>
    <property type="match status" value="2"/>
</dbReference>
<accession>A0ABW0RQX7</accession>
<feature type="compositionally biased region" description="Basic and acidic residues" evidence="1">
    <location>
        <begin position="131"/>
        <end position="150"/>
    </location>
</feature>
<keyword evidence="4" id="KW-1185">Reference proteome</keyword>